<sequence>MEKVAATLLRFPPEGQEIESLSDDVYDQQIKIHAGRIQNLFKEHVNIIAAHATELLDSLDPAVHTYSYLALLDTIIPTEFALYASVQPVIANKIAALLTAFDPRQVRYIGSAFTHVFTAVGSGKIIPAPLAVELLAHALASVDPSGRMLTSNHLVLAKLAYHTNNAAAALPVLSRDIVFFPGMAAAHRDGERLSSRTLAPPSYISKDTGLTLPLKSTQVLEFDFVLGLLHLSVRAWAPAHAAFARVVSHPTRDNGASLIMVDAHKFWVLTGLLLFGRVANCPPQTSAAASRICASINKLYGHIANAFQIASAETLQLEVAMGHDTLASDNTLSLATEVVAAHPKWQIAHLRRIYTTISVAAICEKLRNPTPGTSANAAAARVPNPDMVDDAAALSEADVTALIRDMIDSGMIKAALRQAEPTTATDTSSKTTAAASSAVDDVDGAPNQREGGAYLEFLPEAEDMTEAEFGQRIGVIESRIQALKPLHTATEEHLTLNRDYIRQHIRDALREKDRAAAGDDDSMGGMLNYDVDPDEDLMMDGPEPADH</sequence>
<reference evidence="4 5" key="2">
    <citation type="journal article" date="2015" name="Eukaryot. Cell">
        <title>Asexual propagation of a virulent clone complex in a human and feline outbreak of sporotrichosis.</title>
        <authorList>
            <person name="Teixeira Mde M."/>
            <person name="Rodrigues A.M."/>
            <person name="Tsui C.K."/>
            <person name="de Almeida L.G."/>
            <person name="Van Diepeningen A.D."/>
            <person name="van den Ende B.G."/>
            <person name="Fernandes G.F."/>
            <person name="Kano R."/>
            <person name="Hamelin R.C."/>
            <person name="Lopes-Bezerra L.M."/>
            <person name="Vasconcelos A.T."/>
            <person name="de Hoog S."/>
            <person name="de Camargo Z.P."/>
            <person name="Felipe M.S."/>
        </authorList>
    </citation>
    <scope>NUCLEOTIDE SEQUENCE [LARGE SCALE GENOMIC DNA]</scope>
    <source>
        <strain evidence="4 5">1099-18</strain>
    </source>
</reference>
<evidence type="ECO:0000256" key="2">
    <source>
        <dbReference type="SAM" id="MobiDB-lite"/>
    </source>
</evidence>
<comment type="caution">
    <text evidence="4">The sequence shown here is derived from an EMBL/GenBank/DDBJ whole genome shotgun (WGS) entry which is preliminary data.</text>
</comment>
<feature type="domain" description="COP9 signalosome complex subunit 3 N-terminal helical repeats" evidence="3">
    <location>
        <begin position="47"/>
        <end position="178"/>
    </location>
</feature>
<evidence type="ECO:0000313" key="5">
    <source>
        <dbReference type="Proteomes" id="UP000033710"/>
    </source>
</evidence>
<dbReference type="PANTHER" id="PTHR10758">
    <property type="entry name" value="26S PROTEASOME NON-ATPASE REGULATORY SUBUNIT 3/COP9 SIGNALOSOME COMPLEX SUBUNIT 3"/>
    <property type="match status" value="1"/>
</dbReference>
<dbReference type="PANTHER" id="PTHR10758:SF1">
    <property type="entry name" value="COP9 SIGNALOSOME COMPLEX SUBUNIT 3"/>
    <property type="match status" value="1"/>
</dbReference>
<dbReference type="VEuPathDB" id="FungiDB:SPSK_07355"/>
<evidence type="ECO:0000259" key="3">
    <source>
        <dbReference type="Pfam" id="PF22788"/>
    </source>
</evidence>
<protein>
    <submittedName>
        <fullName evidence="4">COP9 signalosome complex subunit 3</fullName>
    </submittedName>
</protein>
<feature type="compositionally biased region" description="Low complexity" evidence="2">
    <location>
        <begin position="422"/>
        <end position="439"/>
    </location>
</feature>
<evidence type="ECO:0000313" key="4">
    <source>
        <dbReference type="EMBL" id="KJR88840.1"/>
    </source>
</evidence>
<dbReference type="Pfam" id="PF22788">
    <property type="entry name" value="COP9_hel_rpt"/>
    <property type="match status" value="1"/>
</dbReference>
<dbReference type="Proteomes" id="UP000033710">
    <property type="component" value="Unassembled WGS sequence"/>
</dbReference>
<reference evidence="4 5" key="1">
    <citation type="journal article" date="2014" name="BMC Genomics">
        <title>Comparative genomics of the major fungal agents of human and animal Sporotrichosis: Sporothrix schenckii and Sporothrix brasiliensis.</title>
        <authorList>
            <person name="Teixeira M.M."/>
            <person name="de Almeida L.G."/>
            <person name="Kubitschek-Barreira P."/>
            <person name="Alves F.L."/>
            <person name="Kioshima E.S."/>
            <person name="Abadio A.K."/>
            <person name="Fernandes L."/>
            <person name="Derengowski L.S."/>
            <person name="Ferreira K.S."/>
            <person name="Souza R.C."/>
            <person name="Ruiz J.C."/>
            <person name="de Andrade N.C."/>
            <person name="Paes H.C."/>
            <person name="Nicola A.M."/>
            <person name="Albuquerque P."/>
            <person name="Gerber A.L."/>
            <person name="Martins V.P."/>
            <person name="Peconick L.D."/>
            <person name="Neto A.V."/>
            <person name="Chaucanez C.B."/>
            <person name="Silva P.A."/>
            <person name="Cunha O.L."/>
            <person name="de Oliveira F.F."/>
            <person name="dos Santos T.C."/>
            <person name="Barros A.L."/>
            <person name="Soares M.A."/>
            <person name="de Oliveira L.M."/>
            <person name="Marini M.M."/>
            <person name="Villalobos-Duno H."/>
            <person name="Cunha M.M."/>
            <person name="de Hoog S."/>
            <person name="da Silveira J.F."/>
            <person name="Henrissat B."/>
            <person name="Nino-Vega G.A."/>
            <person name="Cisalpino P.S."/>
            <person name="Mora-Montes H.M."/>
            <person name="Almeida S.R."/>
            <person name="Stajich J.E."/>
            <person name="Lopes-Bezerra L.M."/>
            <person name="Vasconcelos A.T."/>
            <person name="Felipe M.S."/>
        </authorList>
    </citation>
    <scope>NUCLEOTIDE SEQUENCE [LARGE SCALE GENOMIC DNA]</scope>
    <source>
        <strain evidence="4 5">1099-18</strain>
    </source>
</reference>
<dbReference type="AlphaFoldDB" id="A0A0F2MJ05"/>
<dbReference type="RefSeq" id="XP_016591516.1">
    <property type="nucleotide sequence ID" value="XM_016734019.1"/>
</dbReference>
<feature type="region of interest" description="Disordered" evidence="2">
    <location>
        <begin position="512"/>
        <end position="547"/>
    </location>
</feature>
<keyword evidence="1" id="KW-0963">Cytoplasm</keyword>
<organism evidence="4 5">
    <name type="scientific">Sporothrix schenckii 1099-18</name>
    <dbReference type="NCBI Taxonomy" id="1397361"/>
    <lineage>
        <taxon>Eukaryota</taxon>
        <taxon>Fungi</taxon>
        <taxon>Dikarya</taxon>
        <taxon>Ascomycota</taxon>
        <taxon>Pezizomycotina</taxon>
        <taxon>Sordariomycetes</taxon>
        <taxon>Sordariomycetidae</taxon>
        <taxon>Ophiostomatales</taxon>
        <taxon>Ophiostomataceae</taxon>
        <taxon>Sporothrix</taxon>
    </lineage>
</organism>
<dbReference type="KEGG" id="ssck:SPSK_07355"/>
<dbReference type="EMBL" id="AXCR01000004">
    <property type="protein sequence ID" value="KJR88840.1"/>
    <property type="molecule type" value="Genomic_DNA"/>
</dbReference>
<name>A0A0F2MJ05_SPOSC</name>
<dbReference type="OrthoDB" id="29061at2759"/>
<dbReference type="GO" id="GO:0008180">
    <property type="term" value="C:COP9 signalosome"/>
    <property type="evidence" value="ECO:0007669"/>
    <property type="project" value="TreeGrafter"/>
</dbReference>
<dbReference type="InterPro" id="IPR050756">
    <property type="entry name" value="CSN3"/>
</dbReference>
<feature type="region of interest" description="Disordered" evidence="2">
    <location>
        <begin position="419"/>
        <end position="450"/>
    </location>
</feature>
<accession>A0A0F2MJ05</accession>
<gene>
    <name evidence="4" type="ORF">SPSK_07355</name>
</gene>
<evidence type="ECO:0000256" key="1">
    <source>
        <dbReference type="ARBA" id="ARBA00022490"/>
    </source>
</evidence>
<proteinExistence type="predicted"/>
<dbReference type="GeneID" id="27669296"/>
<dbReference type="GO" id="GO:0006511">
    <property type="term" value="P:ubiquitin-dependent protein catabolic process"/>
    <property type="evidence" value="ECO:0007669"/>
    <property type="project" value="TreeGrafter"/>
</dbReference>
<dbReference type="InterPro" id="IPR055089">
    <property type="entry name" value="COP9_N"/>
</dbReference>